<dbReference type="AlphaFoldDB" id="A0A8H3M7J3"/>
<dbReference type="Proteomes" id="UP000615446">
    <property type="component" value="Unassembled WGS sequence"/>
</dbReference>
<comment type="caution">
    <text evidence="1">The sequence shown here is derived from an EMBL/GenBank/DDBJ whole genome shotgun (WGS) entry which is preliminary data.</text>
</comment>
<protein>
    <submittedName>
        <fullName evidence="1">Uncharacterized protein</fullName>
    </submittedName>
</protein>
<dbReference type="EMBL" id="BLAL01000286">
    <property type="protein sequence ID" value="GET00600.1"/>
    <property type="molecule type" value="Genomic_DNA"/>
</dbReference>
<proteinExistence type="predicted"/>
<name>A0A8H3M7J3_9GLOM</name>
<reference evidence="1" key="1">
    <citation type="submission" date="2019-10" db="EMBL/GenBank/DDBJ databases">
        <title>Conservation and host-specific expression of non-tandemly repeated heterogenous ribosome RNA gene in arbuscular mycorrhizal fungi.</title>
        <authorList>
            <person name="Maeda T."/>
            <person name="Kobayashi Y."/>
            <person name="Nakagawa T."/>
            <person name="Ezawa T."/>
            <person name="Yamaguchi K."/>
            <person name="Bino T."/>
            <person name="Nishimoto Y."/>
            <person name="Shigenobu S."/>
            <person name="Kawaguchi M."/>
        </authorList>
    </citation>
    <scope>NUCLEOTIDE SEQUENCE</scope>
    <source>
        <strain evidence="1">HR1</strain>
    </source>
</reference>
<organism evidence="1 2">
    <name type="scientific">Rhizophagus clarus</name>
    <dbReference type="NCBI Taxonomy" id="94130"/>
    <lineage>
        <taxon>Eukaryota</taxon>
        <taxon>Fungi</taxon>
        <taxon>Fungi incertae sedis</taxon>
        <taxon>Mucoromycota</taxon>
        <taxon>Glomeromycotina</taxon>
        <taxon>Glomeromycetes</taxon>
        <taxon>Glomerales</taxon>
        <taxon>Glomeraceae</taxon>
        <taxon>Rhizophagus</taxon>
    </lineage>
</organism>
<evidence type="ECO:0000313" key="1">
    <source>
        <dbReference type="EMBL" id="GET00600.1"/>
    </source>
</evidence>
<accession>A0A8H3M7J3</accession>
<evidence type="ECO:0000313" key="2">
    <source>
        <dbReference type="Proteomes" id="UP000615446"/>
    </source>
</evidence>
<gene>
    <name evidence="1" type="ORF">RCL2_002705300</name>
</gene>
<sequence length="113" mass="13165">MQVNNTNNLNIKKGYQKDFNKFTTLKEFKKIKNYSEENSCKNINFYSIIRAPQDMMLIHHNLKNIKLANLGLSRWAFPGSTQEIFALGRALDKILLKFMLICSDGSKSSRERF</sequence>